<evidence type="ECO:0000256" key="1">
    <source>
        <dbReference type="SAM" id="Phobius"/>
    </source>
</evidence>
<dbReference type="STRING" id="1576369.SAMN05421753_108185"/>
<evidence type="ECO:0000313" key="3">
    <source>
        <dbReference type="Proteomes" id="UP000199518"/>
    </source>
</evidence>
<keyword evidence="1" id="KW-0812">Transmembrane</keyword>
<keyword evidence="3" id="KW-1185">Reference proteome</keyword>
<organism evidence="2 3">
    <name type="scientific">Planctomicrobium piriforme</name>
    <dbReference type="NCBI Taxonomy" id="1576369"/>
    <lineage>
        <taxon>Bacteria</taxon>
        <taxon>Pseudomonadati</taxon>
        <taxon>Planctomycetota</taxon>
        <taxon>Planctomycetia</taxon>
        <taxon>Planctomycetales</taxon>
        <taxon>Planctomycetaceae</taxon>
        <taxon>Planctomicrobium</taxon>
    </lineage>
</organism>
<proteinExistence type="predicted"/>
<gene>
    <name evidence="2" type="ORF">SAMN05421753_108185</name>
</gene>
<dbReference type="EMBL" id="FOQD01000008">
    <property type="protein sequence ID" value="SFI38939.1"/>
    <property type="molecule type" value="Genomic_DNA"/>
</dbReference>
<sequence length="58" mass="6340">MAQFSVLLRELVAKSDDSSQIDWSSVFVLAVYAMLFVAILIPMVAACFTGISFSESPH</sequence>
<accession>A0A1I3HTK2</accession>
<keyword evidence="1" id="KW-0472">Membrane</keyword>
<dbReference type="RefSeq" id="WP_175517392.1">
    <property type="nucleotide sequence ID" value="NZ_FOQD01000008.1"/>
</dbReference>
<dbReference type="Proteomes" id="UP000199518">
    <property type="component" value="Unassembled WGS sequence"/>
</dbReference>
<feature type="transmembrane region" description="Helical" evidence="1">
    <location>
        <begin position="26"/>
        <end position="53"/>
    </location>
</feature>
<reference evidence="3" key="1">
    <citation type="submission" date="2016-10" db="EMBL/GenBank/DDBJ databases">
        <authorList>
            <person name="Varghese N."/>
            <person name="Submissions S."/>
        </authorList>
    </citation>
    <scope>NUCLEOTIDE SEQUENCE [LARGE SCALE GENOMIC DNA]</scope>
    <source>
        <strain evidence="3">DSM 26348</strain>
    </source>
</reference>
<dbReference type="AlphaFoldDB" id="A0A1I3HTK2"/>
<evidence type="ECO:0000313" key="2">
    <source>
        <dbReference type="EMBL" id="SFI38939.1"/>
    </source>
</evidence>
<name>A0A1I3HTK2_9PLAN</name>
<keyword evidence="1" id="KW-1133">Transmembrane helix</keyword>
<protein>
    <submittedName>
        <fullName evidence="2">Uncharacterized protein</fullName>
    </submittedName>
</protein>